<dbReference type="KEGG" id="cpoi:OE229_03435"/>
<name>A0A9Q9T4C4_9MICO</name>
<dbReference type="AlphaFoldDB" id="A0A9Q9T4C4"/>
<reference evidence="1" key="1">
    <citation type="submission" date="2022-09" db="EMBL/GenBank/DDBJ databases">
        <title>Taxonomy of Curtobacterium flaccumfaciens.</title>
        <authorList>
            <person name="Osdaghi E."/>
            <person name="Taghavi S.M."/>
            <person name="Hamidizade M."/>
            <person name="Abachi H."/>
            <person name="Fazliarab A."/>
            <person name="Baeyen S."/>
            <person name="Portier P."/>
            <person name="Van Vaerenbergh J."/>
            <person name="Jacques M.-A."/>
        </authorList>
    </citation>
    <scope>NUCLEOTIDE SEQUENCE</scope>
    <source>
        <strain evidence="1">AGQB46</strain>
    </source>
</reference>
<evidence type="ECO:0000313" key="2">
    <source>
        <dbReference type="Proteomes" id="UP001062223"/>
    </source>
</evidence>
<accession>A0A9Q9T4C4</accession>
<protein>
    <submittedName>
        <fullName evidence="1">Uncharacterized protein</fullName>
    </submittedName>
</protein>
<evidence type="ECO:0000313" key="1">
    <source>
        <dbReference type="EMBL" id="UYC81531.1"/>
    </source>
</evidence>
<proteinExistence type="predicted"/>
<gene>
    <name evidence="1" type="ORF">OE229_03435</name>
</gene>
<dbReference type="Proteomes" id="UP001062223">
    <property type="component" value="Chromosome"/>
</dbReference>
<dbReference type="RefSeq" id="WP_262139753.1">
    <property type="nucleotide sequence ID" value="NZ_CP106879.1"/>
</dbReference>
<sequence>MSRRGSGLAAPSLVEIGRAGLGLWHLSRALRGREQAVLHGVLGVRQLAQALLVTRSGTGNAHTLSAVVDALHGVTMAPLAVADPHRRRFAVDQLWIATVLAVAEAAAVGRGQRRR</sequence>
<organism evidence="1 2">
    <name type="scientific">Curtobacterium poinsettiae</name>
    <dbReference type="NCBI Taxonomy" id="159612"/>
    <lineage>
        <taxon>Bacteria</taxon>
        <taxon>Bacillati</taxon>
        <taxon>Actinomycetota</taxon>
        <taxon>Actinomycetes</taxon>
        <taxon>Micrococcales</taxon>
        <taxon>Microbacteriaceae</taxon>
        <taxon>Curtobacterium</taxon>
    </lineage>
</organism>
<dbReference type="EMBL" id="CP106879">
    <property type="protein sequence ID" value="UYC81531.1"/>
    <property type="molecule type" value="Genomic_DNA"/>
</dbReference>